<dbReference type="STRING" id="573061.Clocel_1124"/>
<protein>
    <submittedName>
        <fullName evidence="2">Transposase YhgA family protein</fullName>
    </submittedName>
</protein>
<organism evidence="2 3">
    <name type="scientific">Clostridium cellulovorans (strain ATCC 35296 / DSM 3052 / OCM 3 / 743B)</name>
    <dbReference type="NCBI Taxonomy" id="573061"/>
    <lineage>
        <taxon>Bacteria</taxon>
        <taxon>Bacillati</taxon>
        <taxon>Bacillota</taxon>
        <taxon>Clostridia</taxon>
        <taxon>Eubacteriales</taxon>
        <taxon>Clostridiaceae</taxon>
        <taxon>Clostridium</taxon>
    </lineage>
</organism>
<gene>
    <name evidence="2" type="ordered locus">Clocel_1124</name>
</gene>
<dbReference type="RefSeq" id="WP_010076268.1">
    <property type="nucleotide sequence ID" value="NC_014393.1"/>
</dbReference>
<dbReference type="AlphaFoldDB" id="D9SU44"/>
<dbReference type="PANTHER" id="PTHR34611">
    <property type="match status" value="1"/>
</dbReference>
<reference evidence="2 3" key="1">
    <citation type="submission" date="2010-08" db="EMBL/GenBank/DDBJ databases">
        <title>Complete sequence of Clostridium cellulovorans 743B.</title>
        <authorList>
            <consortium name="US DOE Joint Genome Institute"/>
            <person name="Lucas S."/>
            <person name="Copeland A."/>
            <person name="Lapidus A."/>
            <person name="Cheng J.-F."/>
            <person name="Bruce D."/>
            <person name="Goodwin L."/>
            <person name="Pitluck S."/>
            <person name="Chertkov O."/>
            <person name="Detter J.C."/>
            <person name="Han C."/>
            <person name="Tapia R."/>
            <person name="Land M."/>
            <person name="Hauser L."/>
            <person name="Chang Y.-J."/>
            <person name="Jeffries C."/>
            <person name="Kyrpides N."/>
            <person name="Ivanova N."/>
            <person name="Mikhailova N."/>
            <person name="Hemme C.L."/>
            <person name="Woyke T."/>
        </authorList>
    </citation>
    <scope>NUCLEOTIDE SEQUENCE [LARGE SCALE GENOMIC DNA]</scope>
    <source>
        <strain evidence="3">ATCC 35296 / DSM 3052 / OCM 3 / 743B</strain>
    </source>
</reference>
<dbReference type="Proteomes" id="UP000002730">
    <property type="component" value="Chromosome"/>
</dbReference>
<dbReference type="OrthoDB" id="1980949at2"/>
<dbReference type="PANTHER" id="PTHR34611:SF2">
    <property type="entry name" value="INACTIVE RECOMBINATION-PROMOTING NUCLEASE-LIKE PROTEIN RPNE-RELATED"/>
    <property type="match status" value="1"/>
</dbReference>
<accession>D9SU44</accession>
<evidence type="ECO:0000259" key="1">
    <source>
        <dbReference type="Pfam" id="PF04754"/>
    </source>
</evidence>
<dbReference type="eggNOG" id="COG5464">
    <property type="taxonomic scope" value="Bacteria"/>
</dbReference>
<evidence type="ECO:0000313" key="3">
    <source>
        <dbReference type="Proteomes" id="UP000002730"/>
    </source>
</evidence>
<dbReference type="Pfam" id="PF04754">
    <property type="entry name" value="Transposase_31"/>
    <property type="match status" value="1"/>
</dbReference>
<evidence type="ECO:0000313" key="2">
    <source>
        <dbReference type="EMBL" id="ADL50882.1"/>
    </source>
</evidence>
<dbReference type="EMBL" id="CP002160">
    <property type="protein sequence ID" value="ADL50882.1"/>
    <property type="molecule type" value="Genomic_DNA"/>
</dbReference>
<name>D9SU44_CLOC7</name>
<proteinExistence type="predicted"/>
<sequence>MSKSNEKNNKDKIRIVNKKNNLHDKSYKDLFSNKETFLSLIQTFVSNTWGSKLTKENLVLVDKSYVLSDYEELESDIVYKARIGEHEVFFYMLLEFQSYVDYRMSIRFIGSIPYLSY</sequence>
<dbReference type="InterPro" id="IPR051699">
    <property type="entry name" value="Rpn/YhgA-like_nuclease"/>
</dbReference>
<dbReference type="InterPro" id="IPR006842">
    <property type="entry name" value="Transposase_31"/>
</dbReference>
<keyword evidence="3" id="KW-1185">Reference proteome</keyword>
<feature type="domain" description="Transposase (putative) YhgA-like" evidence="1">
    <location>
        <begin position="22"/>
        <end position="109"/>
    </location>
</feature>
<dbReference type="KEGG" id="ccb:Clocel_1124"/>
<dbReference type="HOGENOM" id="CLU_2080665_0_0_9"/>